<feature type="domain" description="RNA polymerase sigma factor 70 region 4 type 2" evidence="6">
    <location>
        <begin position="97"/>
        <end position="145"/>
    </location>
</feature>
<dbReference type="SUPFAM" id="SSF88659">
    <property type="entry name" value="Sigma3 and sigma4 domains of RNA polymerase sigma factors"/>
    <property type="match status" value="1"/>
</dbReference>
<dbReference type="PANTHER" id="PTHR30173:SF43">
    <property type="entry name" value="ECF RNA POLYMERASE SIGMA FACTOR SIGI-RELATED"/>
    <property type="match status" value="1"/>
</dbReference>
<keyword evidence="8" id="KW-1185">Reference proteome</keyword>
<dbReference type="InterPro" id="IPR013324">
    <property type="entry name" value="RNA_pol_sigma_r3/r4-like"/>
</dbReference>
<evidence type="ECO:0000256" key="4">
    <source>
        <dbReference type="ARBA" id="ARBA00023163"/>
    </source>
</evidence>
<dbReference type="Proteomes" id="UP001551329">
    <property type="component" value="Unassembled WGS sequence"/>
</dbReference>
<dbReference type="InterPro" id="IPR032710">
    <property type="entry name" value="NTF2-like_dom_sf"/>
</dbReference>
<evidence type="ECO:0000256" key="2">
    <source>
        <dbReference type="ARBA" id="ARBA00023015"/>
    </source>
</evidence>
<proteinExistence type="inferred from homology"/>
<evidence type="ECO:0000256" key="3">
    <source>
        <dbReference type="ARBA" id="ARBA00023082"/>
    </source>
</evidence>
<dbReference type="InterPro" id="IPR052704">
    <property type="entry name" value="ECF_Sigma-70_Domain"/>
</dbReference>
<dbReference type="Gene3D" id="1.10.10.10">
    <property type="entry name" value="Winged helix-like DNA-binding domain superfamily/Winged helix DNA-binding domain"/>
    <property type="match status" value="1"/>
</dbReference>
<dbReference type="Pfam" id="PF08281">
    <property type="entry name" value="Sigma70_r4_2"/>
    <property type="match status" value="1"/>
</dbReference>
<reference evidence="7 8" key="1">
    <citation type="submission" date="2024-06" db="EMBL/GenBank/DDBJ databases">
        <title>The Natural Products Discovery Center: Release of the First 8490 Sequenced Strains for Exploring Actinobacteria Biosynthetic Diversity.</title>
        <authorList>
            <person name="Kalkreuter E."/>
            <person name="Kautsar S.A."/>
            <person name="Yang D."/>
            <person name="Bader C.D."/>
            <person name="Teijaro C.N."/>
            <person name="Fluegel L."/>
            <person name="Davis C.M."/>
            <person name="Simpson J.R."/>
            <person name="Lauterbach L."/>
            <person name="Steele A.D."/>
            <person name="Gui C."/>
            <person name="Meng S."/>
            <person name="Li G."/>
            <person name="Viehrig K."/>
            <person name="Ye F."/>
            <person name="Su P."/>
            <person name="Kiefer A.F."/>
            <person name="Nichols A."/>
            <person name="Cepeda A.J."/>
            <person name="Yan W."/>
            <person name="Fan B."/>
            <person name="Jiang Y."/>
            <person name="Adhikari A."/>
            <person name="Zheng C.-J."/>
            <person name="Schuster L."/>
            <person name="Cowan T.M."/>
            <person name="Smanski M.J."/>
            <person name="Chevrette M.G."/>
            <person name="De Carvalho L.P.S."/>
            <person name="Shen B."/>
        </authorList>
    </citation>
    <scope>NUCLEOTIDE SEQUENCE [LARGE SCALE GENOMIC DNA]</scope>
    <source>
        <strain evidence="7 8">NPDC045974</strain>
    </source>
</reference>
<evidence type="ECO:0000313" key="7">
    <source>
        <dbReference type="EMBL" id="MEU7070893.1"/>
    </source>
</evidence>
<dbReference type="RefSeq" id="WP_358471431.1">
    <property type="nucleotide sequence ID" value="NZ_JBEZAE010000005.1"/>
</dbReference>
<dbReference type="InterPro" id="IPR013249">
    <property type="entry name" value="RNA_pol_sigma70_r4_t2"/>
</dbReference>
<evidence type="ECO:0000256" key="5">
    <source>
        <dbReference type="SAM" id="MobiDB-lite"/>
    </source>
</evidence>
<evidence type="ECO:0000259" key="6">
    <source>
        <dbReference type="Pfam" id="PF08281"/>
    </source>
</evidence>
<feature type="region of interest" description="Disordered" evidence="5">
    <location>
        <begin position="21"/>
        <end position="44"/>
    </location>
</feature>
<feature type="region of interest" description="Disordered" evidence="5">
    <location>
        <begin position="67"/>
        <end position="99"/>
    </location>
</feature>
<evidence type="ECO:0000313" key="8">
    <source>
        <dbReference type="Proteomes" id="UP001551329"/>
    </source>
</evidence>
<keyword evidence="3" id="KW-0731">Sigma factor</keyword>
<dbReference type="Gene3D" id="3.10.450.50">
    <property type="match status" value="1"/>
</dbReference>
<accession>A0ABV3C9R1</accession>
<sequence>MDDDDALAARSRLEAVAHRLLGSPDEAGEAVDEALRETERLPTAGGRPLDALARICLQRLRARETHRTAPWDPWDPWDTPAERPGPGTTPAGPPDPALLAALDRLTPPERLAFVLHDLFDAPYEEIAPVLDRTPAAARQLAARARHRVRGTEEMPEPDPARQRETVAAFLAAARDGDSEALLALLDPDVALRADPTAVRTGTRTAHGAAAVALALAGRVREARPALVDGAAGLVLTREGRPETVFAFTVLEGRITSVDALADEGHLSRLMVRPLTENSSTAP</sequence>
<feature type="compositionally biased region" description="Low complexity" evidence="5">
    <location>
        <begin position="70"/>
        <end position="90"/>
    </location>
</feature>
<comment type="similarity">
    <text evidence="1">Belongs to the sigma-70 factor family. ECF subfamily.</text>
</comment>
<dbReference type="SUPFAM" id="SSF54427">
    <property type="entry name" value="NTF2-like"/>
    <property type="match status" value="1"/>
</dbReference>
<dbReference type="InterPro" id="IPR036388">
    <property type="entry name" value="WH-like_DNA-bd_sf"/>
</dbReference>
<name>A0ABV3C9R1_9ACTN</name>
<comment type="caution">
    <text evidence="7">The sequence shown here is derived from an EMBL/GenBank/DDBJ whole genome shotgun (WGS) entry which is preliminary data.</text>
</comment>
<dbReference type="EMBL" id="JBEZAE010000005">
    <property type="protein sequence ID" value="MEU7070893.1"/>
    <property type="molecule type" value="Genomic_DNA"/>
</dbReference>
<evidence type="ECO:0000256" key="1">
    <source>
        <dbReference type="ARBA" id="ARBA00010641"/>
    </source>
</evidence>
<organism evidence="7 8">
    <name type="scientific">Streptomyces narbonensis</name>
    <dbReference type="NCBI Taxonomy" id="67333"/>
    <lineage>
        <taxon>Bacteria</taxon>
        <taxon>Bacillati</taxon>
        <taxon>Actinomycetota</taxon>
        <taxon>Actinomycetes</taxon>
        <taxon>Kitasatosporales</taxon>
        <taxon>Streptomycetaceae</taxon>
        <taxon>Streptomyces</taxon>
    </lineage>
</organism>
<dbReference type="PANTHER" id="PTHR30173">
    <property type="entry name" value="SIGMA 19 FACTOR"/>
    <property type="match status" value="1"/>
</dbReference>
<keyword evidence="2" id="KW-0805">Transcription regulation</keyword>
<protein>
    <submittedName>
        <fullName evidence="7">Sigma factor-like helix-turn-helix DNA-binding protein</fullName>
    </submittedName>
</protein>
<gene>
    <name evidence="7" type="ORF">AB0A88_12205</name>
</gene>
<keyword evidence="4" id="KW-0804">Transcription</keyword>